<name>A0ABP1JFB4_9EUKA</name>
<evidence type="ECO:0000313" key="2">
    <source>
        <dbReference type="Proteomes" id="UP001642409"/>
    </source>
</evidence>
<sequence>MRQIQNDCFCECAFKVRYIDTIIPISSSLAKFNVDVDQNKTLDYSQSVYTKHFWNTKLFFDNHIFGKSIYTNISLYSMVSNCKLFSEYGSSPSLYFIFVIISDHLFKQVVVYKNSNSSQCRISNTFMNTQNSGASVFLQEAVLNLFIFIKIKVLQTNVILHRNWPQLII</sequence>
<comment type="caution">
    <text evidence="1">The sequence shown here is derived from an EMBL/GenBank/DDBJ whole genome shotgun (WGS) entry which is preliminary data.</text>
</comment>
<dbReference type="Proteomes" id="UP001642409">
    <property type="component" value="Unassembled WGS sequence"/>
</dbReference>
<evidence type="ECO:0000313" key="1">
    <source>
        <dbReference type="EMBL" id="CAL6036742.1"/>
    </source>
</evidence>
<organism evidence="1 2">
    <name type="scientific">Hexamita inflata</name>
    <dbReference type="NCBI Taxonomy" id="28002"/>
    <lineage>
        <taxon>Eukaryota</taxon>
        <taxon>Metamonada</taxon>
        <taxon>Diplomonadida</taxon>
        <taxon>Hexamitidae</taxon>
        <taxon>Hexamitinae</taxon>
        <taxon>Hexamita</taxon>
    </lineage>
</organism>
<gene>
    <name evidence="1" type="ORF">HINF_LOCUS36559</name>
</gene>
<proteinExistence type="predicted"/>
<protein>
    <submittedName>
        <fullName evidence="1">Hypothetical_protein</fullName>
    </submittedName>
</protein>
<reference evidence="1 2" key="1">
    <citation type="submission" date="2024-07" db="EMBL/GenBank/DDBJ databases">
        <authorList>
            <person name="Akdeniz Z."/>
        </authorList>
    </citation>
    <scope>NUCLEOTIDE SEQUENCE [LARGE SCALE GENOMIC DNA]</scope>
</reference>
<dbReference type="EMBL" id="CAXDID020000134">
    <property type="protein sequence ID" value="CAL6036742.1"/>
    <property type="molecule type" value="Genomic_DNA"/>
</dbReference>
<accession>A0ABP1JFB4</accession>
<keyword evidence="2" id="KW-1185">Reference proteome</keyword>